<keyword evidence="1" id="KW-0472">Membrane</keyword>
<keyword evidence="4" id="KW-1185">Reference proteome</keyword>
<feature type="transmembrane region" description="Helical" evidence="1">
    <location>
        <begin position="20"/>
        <end position="43"/>
    </location>
</feature>
<feature type="domain" description="CAAX prenyl protease 2/Lysostaphin resistance protein A-like" evidence="2">
    <location>
        <begin position="128"/>
        <end position="228"/>
    </location>
</feature>
<feature type="transmembrane region" description="Helical" evidence="1">
    <location>
        <begin position="96"/>
        <end position="113"/>
    </location>
</feature>
<dbReference type="Proteomes" id="UP000032232">
    <property type="component" value="Unassembled WGS sequence"/>
</dbReference>
<evidence type="ECO:0000313" key="4">
    <source>
        <dbReference type="Proteomes" id="UP000032232"/>
    </source>
</evidence>
<feature type="transmembrane region" description="Helical" evidence="1">
    <location>
        <begin position="262"/>
        <end position="282"/>
    </location>
</feature>
<protein>
    <submittedName>
        <fullName evidence="3">CAAX amino terminal protease self-immunity</fullName>
    </submittedName>
</protein>
<dbReference type="AlphaFoldDB" id="A0A0D1EHM5"/>
<feature type="transmembrane region" description="Helical" evidence="1">
    <location>
        <begin position="186"/>
        <end position="207"/>
    </location>
</feature>
<dbReference type="InterPro" id="IPR003675">
    <property type="entry name" value="Rce1/LyrA-like_dom"/>
</dbReference>
<keyword evidence="3" id="KW-0378">Hydrolase</keyword>
<organism evidence="3 4">
    <name type="scientific">Jannaschia aquimarina</name>
    <dbReference type="NCBI Taxonomy" id="935700"/>
    <lineage>
        <taxon>Bacteria</taxon>
        <taxon>Pseudomonadati</taxon>
        <taxon>Pseudomonadota</taxon>
        <taxon>Alphaproteobacteria</taxon>
        <taxon>Rhodobacterales</taxon>
        <taxon>Roseobacteraceae</taxon>
        <taxon>Jannaschia</taxon>
    </lineage>
</organism>
<dbReference type="GO" id="GO:0004175">
    <property type="term" value="F:endopeptidase activity"/>
    <property type="evidence" value="ECO:0007669"/>
    <property type="project" value="UniProtKB-ARBA"/>
</dbReference>
<comment type="caution">
    <text evidence="3">The sequence shown here is derived from an EMBL/GenBank/DDBJ whole genome shotgun (WGS) entry which is preliminary data.</text>
</comment>
<name>A0A0D1EHM5_9RHOB</name>
<feature type="transmembrane region" description="Helical" evidence="1">
    <location>
        <begin position="125"/>
        <end position="142"/>
    </location>
</feature>
<keyword evidence="3" id="KW-0645">Protease</keyword>
<evidence type="ECO:0000259" key="2">
    <source>
        <dbReference type="Pfam" id="PF02517"/>
    </source>
</evidence>
<evidence type="ECO:0000313" key="3">
    <source>
        <dbReference type="EMBL" id="KIT16356.1"/>
    </source>
</evidence>
<feature type="transmembrane region" description="Helical" evidence="1">
    <location>
        <begin position="228"/>
        <end position="250"/>
    </location>
</feature>
<dbReference type="GO" id="GO:0006508">
    <property type="term" value="P:proteolysis"/>
    <property type="evidence" value="ECO:0007669"/>
    <property type="project" value="UniProtKB-KW"/>
</dbReference>
<gene>
    <name evidence="3" type="ORF">jaqu_19520</name>
</gene>
<dbReference type="STRING" id="935700.jaqu_19520"/>
<dbReference type="EMBL" id="JYFE01000036">
    <property type="protein sequence ID" value="KIT16356.1"/>
    <property type="molecule type" value="Genomic_DNA"/>
</dbReference>
<dbReference type="OrthoDB" id="7171777at2"/>
<reference evidence="3 4" key="1">
    <citation type="submission" date="2015-02" db="EMBL/GenBank/DDBJ databases">
        <title>Genome Sequence of Jannaschia aquimarina DSM28248, a member of the Roseobacter clade.</title>
        <authorList>
            <person name="Voget S."/>
            <person name="Daniel R."/>
        </authorList>
    </citation>
    <scope>NUCLEOTIDE SEQUENCE [LARGE SCALE GENOMIC DNA]</scope>
    <source>
        <strain evidence="3 4">GSW-M26</strain>
    </source>
</reference>
<sequence>MLWTRPFADWVADARSRPDLPGLIIGVVIAEIGFVLGAILVVAPEGRSAETPWDTVRSFLAFWGLFAGTILAARWVQRRDLSSLLGAVHLAHFKPAFLIALGVGTLPVLLWGFPPADGGLSAAPFMLWVPLALLAISIQAGAEEIFFRGYLQTQLAARFESPLAWMVFPSAWFALLHVDLSPAAGAGLAAADWAYIVWAFAFGLMAADLARVTGGLMASWGWHVGMNAYATLVFASEGQLSGLALFLLPAAPAEGPAAWHPLALVAELLLLVITWAGIRLWLATRD</sequence>
<feature type="transmembrane region" description="Helical" evidence="1">
    <location>
        <begin position="163"/>
        <end position="180"/>
    </location>
</feature>
<keyword evidence="1" id="KW-0812">Transmembrane</keyword>
<feature type="transmembrane region" description="Helical" evidence="1">
    <location>
        <begin position="55"/>
        <end position="76"/>
    </location>
</feature>
<accession>A0A0D1EHM5</accession>
<evidence type="ECO:0000256" key="1">
    <source>
        <dbReference type="SAM" id="Phobius"/>
    </source>
</evidence>
<dbReference type="Pfam" id="PF02517">
    <property type="entry name" value="Rce1-like"/>
    <property type="match status" value="1"/>
</dbReference>
<dbReference type="GO" id="GO:0080120">
    <property type="term" value="P:CAAX-box protein maturation"/>
    <property type="evidence" value="ECO:0007669"/>
    <property type="project" value="UniProtKB-ARBA"/>
</dbReference>
<keyword evidence="1" id="KW-1133">Transmembrane helix</keyword>
<dbReference type="RefSeq" id="WP_052500895.1">
    <property type="nucleotide sequence ID" value="NZ_FZPF01000009.1"/>
</dbReference>
<dbReference type="PATRIC" id="fig|935700.4.peg.2019"/>
<proteinExistence type="predicted"/>